<sequence>MSISSIQNVGSSSSSSSSPQLCRQFTFSEIKLATQNLDESLVIGRGGFGKVYKGTIINGNNLLIVAIKRLGATSNQGAQEFWTEVNMLSNLRHCHLVSLIGYCNDEEEFILVYEYMAYGTLEDHLHRYRTPLSWVQRLTICIGAARGLDYLHTGTGIKHGVVHRDVKSSNILLHDNWVAKISDFGLSKICPKNQQTTHVSTKVKGTFGYLDPDYFYTGKLTRKSDVYSFGVVLFEVLCGKRAVDRSTDEDQSALVVWALDSIKEGKLKEVVDTNILGGISLRCLKVFVKLAKQCLSKKPKQRPLMSEVVTSLESILALQANANNTLQPAGMKYFARQALKVILPYDKNSGIRNQTLHQFDFDTINVATENFSEANVIPQLKTYASLYKGKLQSGQRITVSRNHYSSRYDILMNEASILVKLEHENLAKLLGYCIAGTTLFLVYDLELHVTSDYLMFDPVCTSLNWDKRFKIILGVARALLYLHRDAPIRIIHGDVKPGNILLDENLKPILSGFLELRYLDTNQIQYIGSMLSTPRHYKSPGYTCYANVSTKEDVYSLGVLLLEALTKRSMSTYLSLHEYVVIWLEGKLPNTIDPRLQAYSSCSVTNIFEIGLLCVQEDATVRPTMEEVVSMLLGKYVSLNFPVSKMRERMTQECSGGNFVYTV</sequence>
<evidence type="ECO:0000259" key="10">
    <source>
        <dbReference type="PROSITE" id="PS50011"/>
    </source>
</evidence>
<evidence type="ECO:0000256" key="6">
    <source>
        <dbReference type="ARBA" id="ARBA00022840"/>
    </source>
</evidence>
<dbReference type="PANTHER" id="PTHR27003">
    <property type="entry name" value="OS07G0166700 PROTEIN"/>
    <property type="match status" value="1"/>
</dbReference>
<gene>
    <name evidence="11" type="ORF">QVD17_29919</name>
</gene>
<proteinExistence type="predicted"/>
<dbReference type="Gene3D" id="3.30.200.20">
    <property type="entry name" value="Phosphorylase Kinase, domain 1"/>
    <property type="match status" value="2"/>
</dbReference>
<evidence type="ECO:0000256" key="1">
    <source>
        <dbReference type="ARBA" id="ARBA00012513"/>
    </source>
</evidence>
<keyword evidence="2" id="KW-0723">Serine/threonine-protein kinase</keyword>
<dbReference type="AlphaFoldDB" id="A0AAD8K1T5"/>
<dbReference type="Proteomes" id="UP001229421">
    <property type="component" value="Unassembled WGS sequence"/>
</dbReference>
<dbReference type="FunFam" id="3.30.200.20:FF:000039">
    <property type="entry name" value="receptor-like protein kinase FERONIA"/>
    <property type="match status" value="1"/>
</dbReference>
<reference evidence="11" key="1">
    <citation type="journal article" date="2023" name="bioRxiv">
        <title>Improved chromosome-level genome assembly for marigold (Tagetes erecta).</title>
        <authorList>
            <person name="Jiang F."/>
            <person name="Yuan L."/>
            <person name="Wang S."/>
            <person name="Wang H."/>
            <person name="Xu D."/>
            <person name="Wang A."/>
            <person name="Fan W."/>
        </authorList>
    </citation>
    <scope>NUCLEOTIDE SEQUENCE</scope>
    <source>
        <strain evidence="11">WSJ</strain>
        <tissue evidence="11">Leaf</tissue>
    </source>
</reference>
<comment type="catalytic activity">
    <reaction evidence="7">
        <text>L-threonyl-[protein] + ATP = O-phospho-L-threonyl-[protein] + ADP + H(+)</text>
        <dbReference type="Rhea" id="RHEA:46608"/>
        <dbReference type="Rhea" id="RHEA-COMP:11060"/>
        <dbReference type="Rhea" id="RHEA-COMP:11605"/>
        <dbReference type="ChEBI" id="CHEBI:15378"/>
        <dbReference type="ChEBI" id="CHEBI:30013"/>
        <dbReference type="ChEBI" id="CHEBI:30616"/>
        <dbReference type="ChEBI" id="CHEBI:61977"/>
        <dbReference type="ChEBI" id="CHEBI:456216"/>
        <dbReference type="EC" id="2.7.11.1"/>
    </reaction>
</comment>
<evidence type="ECO:0000256" key="4">
    <source>
        <dbReference type="ARBA" id="ARBA00022741"/>
    </source>
</evidence>
<dbReference type="InterPro" id="IPR001245">
    <property type="entry name" value="Ser-Thr/Tyr_kinase_cat_dom"/>
</dbReference>
<evidence type="ECO:0000256" key="7">
    <source>
        <dbReference type="ARBA" id="ARBA00047899"/>
    </source>
</evidence>
<dbReference type="FunFam" id="1.10.510.10:FF:000876">
    <property type="entry name" value="Receptor-like protein kinase FERONIA"/>
    <property type="match status" value="1"/>
</dbReference>
<organism evidence="11 12">
    <name type="scientific">Tagetes erecta</name>
    <name type="common">African marigold</name>
    <dbReference type="NCBI Taxonomy" id="13708"/>
    <lineage>
        <taxon>Eukaryota</taxon>
        <taxon>Viridiplantae</taxon>
        <taxon>Streptophyta</taxon>
        <taxon>Embryophyta</taxon>
        <taxon>Tracheophyta</taxon>
        <taxon>Spermatophyta</taxon>
        <taxon>Magnoliopsida</taxon>
        <taxon>eudicotyledons</taxon>
        <taxon>Gunneridae</taxon>
        <taxon>Pentapetalae</taxon>
        <taxon>asterids</taxon>
        <taxon>campanulids</taxon>
        <taxon>Asterales</taxon>
        <taxon>Asteraceae</taxon>
        <taxon>Asteroideae</taxon>
        <taxon>Heliantheae alliance</taxon>
        <taxon>Tageteae</taxon>
        <taxon>Tagetes</taxon>
    </lineage>
</organism>
<dbReference type="GO" id="GO:0004714">
    <property type="term" value="F:transmembrane receptor protein tyrosine kinase activity"/>
    <property type="evidence" value="ECO:0007669"/>
    <property type="project" value="InterPro"/>
</dbReference>
<dbReference type="FunFam" id="1.10.510.10:FF:001023">
    <property type="entry name" value="Os07g0541700 protein"/>
    <property type="match status" value="1"/>
</dbReference>
<dbReference type="InterPro" id="IPR011009">
    <property type="entry name" value="Kinase-like_dom_sf"/>
</dbReference>
<feature type="domain" description="Protein kinase" evidence="10">
    <location>
        <begin position="350"/>
        <end position="637"/>
    </location>
</feature>
<evidence type="ECO:0000256" key="3">
    <source>
        <dbReference type="ARBA" id="ARBA00022679"/>
    </source>
</evidence>
<dbReference type="GO" id="GO:0009506">
    <property type="term" value="C:plasmodesma"/>
    <property type="evidence" value="ECO:0007669"/>
    <property type="project" value="TreeGrafter"/>
</dbReference>
<name>A0AAD8K1T5_TARER</name>
<evidence type="ECO:0000256" key="8">
    <source>
        <dbReference type="ARBA" id="ARBA00048679"/>
    </source>
</evidence>
<dbReference type="InterPro" id="IPR017441">
    <property type="entry name" value="Protein_kinase_ATP_BS"/>
</dbReference>
<evidence type="ECO:0000256" key="2">
    <source>
        <dbReference type="ARBA" id="ARBA00022527"/>
    </source>
</evidence>
<dbReference type="GO" id="GO:0005524">
    <property type="term" value="F:ATP binding"/>
    <property type="evidence" value="ECO:0007669"/>
    <property type="project" value="UniProtKB-UniRule"/>
</dbReference>
<dbReference type="InterPro" id="IPR045272">
    <property type="entry name" value="ANXUR1/2-like"/>
</dbReference>
<evidence type="ECO:0000313" key="12">
    <source>
        <dbReference type="Proteomes" id="UP001229421"/>
    </source>
</evidence>
<dbReference type="InterPro" id="IPR000719">
    <property type="entry name" value="Prot_kinase_dom"/>
</dbReference>
<evidence type="ECO:0000313" key="11">
    <source>
        <dbReference type="EMBL" id="KAK1414178.1"/>
    </source>
</evidence>
<dbReference type="Pfam" id="PF07714">
    <property type="entry name" value="PK_Tyr_Ser-Thr"/>
    <property type="match status" value="2"/>
</dbReference>
<dbReference type="PROSITE" id="PS50011">
    <property type="entry name" value="PROTEIN_KINASE_DOM"/>
    <property type="match status" value="2"/>
</dbReference>
<feature type="binding site" evidence="9">
    <location>
        <position position="68"/>
    </location>
    <ligand>
        <name>ATP</name>
        <dbReference type="ChEBI" id="CHEBI:30616"/>
    </ligand>
</feature>
<keyword evidence="3" id="KW-0808">Transferase</keyword>
<dbReference type="PROSITE" id="PS00107">
    <property type="entry name" value="PROTEIN_KINASE_ATP"/>
    <property type="match status" value="1"/>
</dbReference>
<keyword evidence="5" id="KW-0418">Kinase</keyword>
<keyword evidence="4 9" id="KW-0547">Nucleotide-binding</keyword>
<keyword evidence="12" id="KW-1185">Reference proteome</keyword>
<dbReference type="GO" id="GO:0004674">
    <property type="term" value="F:protein serine/threonine kinase activity"/>
    <property type="evidence" value="ECO:0007669"/>
    <property type="project" value="UniProtKB-KW"/>
</dbReference>
<dbReference type="CDD" id="cd14066">
    <property type="entry name" value="STKc_IRAK"/>
    <property type="match status" value="1"/>
</dbReference>
<dbReference type="InterPro" id="IPR008271">
    <property type="entry name" value="Ser/Thr_kinase_AS"/>
</dbReference>
<comment type="catalytic activity">
    <reaction evidence="8">
        <text>L-seryl-[protein] + ATP = O-phospho-L-seryl-[protein] + ADP + H(+)</text>
        <dbReference type="Rhea" id="RHEA:17989"/>
        <dbReference type="Rhea" id="RHEA-COMP:9863"/>
        <dbReference type="Rhea" id="RHEA-COMP:11604"/>
        <dbReference type="ChEBI" id="CHEBI:15378"/>
        <dbReference type="ChEBI" id="CHEBI:29999"/>
        <dbReference type="ChEBI" id="CHEBI:30616"/>
        <dbReference type="ChEBI" id="CHEBI:83421"/>
        <dbReference type="ChEBI" id="CHEBI:456216"/>
        <dbReference type="EC" id="2.7.11.1"/>
    </reaction>
</comment>
<dbReference type="EC" id="2.7.11.1" evidence="1"/>
<feature type="domain" description="Protein kinase" evidence="10">
    <location>
        <begin position="37"/>
        <end position="316"/>
    </location>
</feature>
<comment type="caution">
    <text evidence="11">The sequence shown here is derived from an EMBL/GenBank/DDBJ whole genome shotgun (WGS) entry which is preliminary data.</text>
</comment>
<dbReference type="PANTHER" id="PTHR27003:SF408">
    <property type="entry name" value="PROTEIN KINASE DOMAIN-CONTAINING PROTEIN"/>
    <property type="match status" value="1"/>
</dbReference>
<dbReference type="PROSITE" id="PS00108">
    <property type="entry name" value="PROTEIN_KINASE_ST"/>
    <property type="match status" value="2"/>
</dbReference>
<dbReference type="EMBL" id="JAUHHV010000008">
    <property type="protein sequence ID" value="KAK1414178.1"/>
    <property type="molecule type" value="Genomic_DNA"/>
</dbReference>
<protein>
    <recommendedName>
        <fullName evidence="1">non-specific serine/threonine protein kinase</fullName>
        <ecNumber evidence="1">2.7.11.1</ecNumber>
    </recommendedName>
</protein>
<evidence type="ECO:0000256" key="9">
    <source>
        <dbReference type="PROSITE-ProRule" id="PRU10141"/>
    </source>
</evidence>
<keyword evidence="6 9" id="KW-0067">ATP-binding</keyword>
<dbReference type="GO" id="GO:0005886">
    <property type="term" value="C:plasma membrane"/>
    <property type="evidence" value="ECO:0007669"/>
    <property type="project" value="TreeGrafter"/>
</dbReference>
<evidence type="ECO:0000256" key="5">
    <source>
        <dbReference type="ARBA" id="ARBA00022777"/>
    </source>
</evidence>
<dbReference type="SUPFAM" id="SSF56112">
    <property type="entry name" value="Protein kinase-like (PK-like)"/>
    <property type="match status" value="2"/>
</dbReference>
<accession>A0AAD8K1T5</accession>
<dbReference type="Gene3D" id="1.10.510.10">
    <property type="entry name" value="Transferase(Phosphotransferase) domain 1"/>
    <property type="match status" value="2"/>
</dbReference>
<dbReference type="SMART" id="SM00220">
    <property type="entry name" value="S_TKc"/>
    <property type="match status" value="1"/>
</dbReference>